<reference evidence="3" key="1">
    <citation type="journal article" date="2019" name="Int. J. Syst. Evol. Microbiol.">
        <title>The Global Catalogue of Microorganisms (GCM) 10K type strain sequencing project: providing services to taxonomists for standard genome sequencing and annotation.</title>
        <authorList>
            <consortium name="The Broad Institute Genomics Platform"/>
            <consortium name="The Broad Institute Genome Sequencing Center for Infectious Disease"/>
            <person name="Wu L."/>
            <person name="Ma J."/>
        </authorList>
    </citation>
    <scope>NUCLEOTIDE SEQUENCE [LARGE SCALE GENOMIC DNA]</scope>
    <source>
        <strain evidence="3">CGMCC 1.12942</strain>
    </source>
</reference>
<evidence type="ECO:0000313" key="3">
    <source>
        <dbReference type="Proteomes" id="UP001596500"/>
    </source>
</evidence>
<proteinExistence type="predicted"/>
<gene>
    <name evidence="2" type="ORF">ACFQNG_07455</name>
</gene>
<accession>A0ABW2RJ64</accession>
<keyword evidence="3" id="KW-1185">Reference proteome</keyword>
<keyword evidence="1" id="KW-0472">Membrane</keyword>
<organism evidence="2 3">
    <name type="scientific">Laceyella putida</name>
    <dbReference type="NCBI Taxonomy" id="110101"/>
    <lineage>
        <taxon>Bacteria</taxon>
        <taxon>Bacillati</taxon>
        <taxon>Bacillota</taxon>
        <taxon>Bacilli</taxon>
        <taxon>Bacillales</taxon>
        <taxon>Thermoactinomycetaceae</taxon>
        <taxon>Laceyella</taxon>
    </lineage>
</organism>
<evidence type="ECO:0000256" key="1">
    <source>
        <dbReference type="SAM" id="Phobius"/>
    </source>
</evidence>
<feature type="transmembrane region" description="Helical" evidence="1">
    <location>
        <begin position="34"/>
        <end position="56"/>
    </location>
</feature>
<dbReference type="Proteomes" id="UP001596500">
    <property type="component" value="Unassembled WGS sequence"/>
</dbReference>
<evidence type="ECO:0000313" key="2">
    <source>
        <dbReference type="EMBL" id="MFC7440988.1"/>
    </source>
</evidence>
<keyword evidence="1" id="KW-1133">Transmembrane helix</keyword>
<comment type="caution">
    <text evidence="2">The sequence shown here is derived from an EMBL/GenBank/DDBJ whole genome shotgun (WGS) entry which is preliminary data.</text>
</comment>
<dbReference type="EMBL" id="JBHTBW010000019">
    <property type="protein sequence ID" value="MFC7440988.1"/>
    <property type="molecule type" value="Genomic_DNA"/>
</dbReference>
<keyword evidence="1" id="KW-0812">Transmembrane</keyword>
<protein>
    <submittedName>
        <fullName evidence="2">Uncharacterized protein</fullName>
    </submittedName>
</protein>
<sequence length="158" mass="16940">MGKIDTFIKPTVKNQGGGGSAAFLFCSEFIAARAFSTGIVVNCFIIAFIVPSGFCFKKQRKSAQTPFSVKTPATGKHVFDCLHGLQEALLVPFGALLSVSFGTGNTVFQNGKSTFFSSSISGLKRGGNNRSQTCYCPPRASKKAKNEMFSSSRPFEIV</sequence>
<dbReference type="RefSeq" id="WP_379864266.1">
    <property type="nucleotide sequence ID" value="NZ_JBHTBW010000019.1"/>
</dbReference>
<name>A0ABW2RJ64_9BACL</name>